<sequence>MISAKAPLKCRKFAPYQPPEDVESRLESVARRTFPTFTNLSEAFIFPDRQSKFLKACMQEFHHTIPSSYLHELEDVNAVKEYFLKDVEPEDKLVAMLEEHSRLSNLPPNLVIQVDPIRYNPDDKSFFPTTAFPGRSTIVSGLDTSKKYPSYKASKSRRLWVDAEDLA</sequence>
<evidence type="ECO:0000313" key="9">
    <source>
        <dbReference type="Proteomes" id="UP000017246"/>
    </source>
</evidence>
<evidence type="ECO:0000256" key="1">
    <source>
        <dbReference type="ARBA" id="ARBA00004173"/>
    </source>
</evidence>
<dbReference type="OMA" id="MERITCE"/>
<dbReference type="Proteomes" id="UP000017246">
    <property type="component" value="Unassembled WGS sequence"/>
</dbReference>
<dbReference type="Pfam" id="PF10501">
    <property type="entry name" value="Ribosomal_L50"/>
    <property type="match status" value="1"/>
</dbReference>
<keyword evidence="9" id="KW-1185">Reference proteome</keyword>
<name>A0A068Y9L6_ECHMU</name>
<protein>
    <recommendedName>
        <fullName evidence="6">Large ribosomal subunit protein mL50</fullName>
    </recommendedName>
    <alternativeName>
        <fullName evidence="7">39S ribosomal protein L50, mitochondrial</fullName>
    </alternativeName>
</protein>
<evidence type="ECO:0000256" key="5">
    <source>
        <dbReference type="ARBA" id="ARBA00023274"/>
    </source>
</evidence>
<reference evidence="8" key="1">
    <citation type="journal article" date="2013" name="Nature">
        <title>The genomes of four tapeworm species reveal adaptations to parasitism.</title>
        <authorList>
            <person name="Tsai I.J."/>
            <person name="Zarowiecki M."/>
            <person name="Holroyd N."/>
            <person name="Garciarrubio A."/>
            <person name="Sanchez-Flores A."/>
            <person name="Brooks K.L."/>
            <person name="Tracey A."/>
            <person name="Bobes R.J."/>
            <person name="Fragoso G."/>
            <person name="Sciutto E."/>
            <person name="Aslett M."/>
            <person name="Beasley H."/>
            <person name="Bennett H.M."/>
            <person name="Cai J."/>
            <person name="Camicia F."/>
            <person name="Clark R."/>
            <person name="Cucher M."/>
            <person name="De Silva N."/>
            <person name="Day T.A."/>
            <person name="Deplazes P."/>
            <person name="Estrada K."/>
            <person name="Fernandez C."/>
            <person name="Holland P.W."/>
            <person name="Hou J."/>
            <person name="Hu S."/>
            <person name="Huckvale T."/>
            <person name="Hung S.S."/>
            <person name="Kamenetzky L."/>
            <person name="Keane J.A."/>
            <person name="Kiss F."/>
            <person name="Koziol U."/>
            <person name="Lambert O."/>
            <person name="Liu K."/>
            <person name="Luo X."/>
            <person name="Luo Y."/>
            <person name="Macchiaroli N."/>
            <person name="Nichol S."/>
            <person name="Paps J."/>
            <person name="Parkinson J."/>
            <person name="Pouchkina-Stantcheva N."/>
            <person name="Riddiford N."/>
            <person name="Rosenzvit M."/>
            <person name="Salinas G."/>
            <person name="Wasmuth J.D."/>
            <person name="Zamanian M."/>
            <person name="Zheng Y."/>
            <person name="Cai X."/>
            <person name="Soberon X."/>
            <person name="Olson P.D."/>
            <person name="Laclette J.P."/>
            <person name="Brehm K."/>
            <person name="Berriman M."/>
            <person name="Garciarrubio A."/>
            <person name="Bobes R.J."/>
            <person name="Fragoso G."/>
            <person name="Sanchez-Flores A."/>
            <person name="Estrada K."/>
            <person name="Cevallos M.A."/>
            <person name="Morett E."/>
            <person name="Gonzalez V."/>
            <person name="Portillo T."/>
            <person name="Ochoa-Leyva A."/>
            <person name="Jose M.V."/>
            <person name="Sciutto E."/>
            <person name="Landa A."/>
            <person name="Jimenez L."/>
            <person name="Valdes V."/>
            <person name="Carrero J.C."/>
            <person name="Larralde C."/>
            <person name="Morales-Montor J."/>
            <person name="Limon-Lason J."/>
            <person name="Soberon X."/>
            <person name="Laclette J.P."/>
        </authorList>
    </citation>
    <scope>NUCLEOTIDE SEQUENCE [LARGE SCALE GENOMIC DNA]</scope>
</reference>
<dbReference type="STRING" id="6211.A0A068Y9L6"/>
<comment type="similarity">
    <text evidence="2">Belongs to the mitochondrion-specific ribosomal protein mL50 family.</text>
</comment>
<evidence type="ECO:0000256" key="4">
    <source>
        <dbReference type="ARBA" id="ARBA00023128"/>
    </source>
</evidence>
<dbReference type="eggNOG" id="ENOG502S4J8">
    <property type="taxonomic scope" value="Eukaryota"/>
</dbReference>
<gene>
    <name evidence="8" type="ORF">EmuJ_000912400</name>
</gene>
<dbReference type="GO" id="GO:0005762">
    <property type="term" value="C:mitochondrial large ribosomal subunit"/>
    <property type="evidence" value="ECO:0007669"/>
    <property type="project" value="TreeGrafter"/>
</dbReference>
<dbReference type="AlphaFoldDB" id="A0A068Y9L6"/>
<reference evidence="8" key="2">
    <citation type="submission" date="2015-11" db="EMBL/GenBank/DDBJ databases">
        <authorList>
            <person name="Zhang Y."/>
            <person name="Guo Z."/>
        </authorList>
    </citation>
    <scope>NUCLEOTIDE SEQUENCE</scope>
</reference>
<proteinExistence type="inferred from homology"/>
<evidence type="ECO:0000313" key="8">
    <source>
        <dbReference type="EMBL" id="CDS41471.2"/>
    </source>
</evidence>
<evidence type="ECO:0000256" key="7">
    <source>
        <dbReference type="ARBA" id="ARBA00035398"/>
    </source>
</evidence>
<evidence type="ECO:0000256" key="6">
    <source>
        <dbReference type="ARBA" id="ARBA00035183"/>
    </source>
</evidence>
<keyword evidence="4" id="KW-0496">Mitochondrion</keyword>
<dbReference type="PANTHER" id="PTHR31542:SF1">
    <property type="entry name" value="LARGE RIBOSOMAL SUBUNIT PROTEIN ML50"/>
    <property type="match status" value="1"/>
</dbReference>
<dbReference type="EMBL" id="LN902842">
    <property type="protein sequence ID" value="CDS41471.2"/>
    <property type="molecule type" value="Genomic_DNA"/>
</dbReference>
<dbReference type="PANTHER" id="PTHR31542">
    <property type="entry name" value="39A RIBOSOMAL PROTEIN L50, MITOCHONDRIAL"/>
    <property type="match status" value="1"/>
</dbReference>
<keyword evidence="5" id="KW-0687">Ribonucleoprotein</keyword>
<dbReference type="InterPro" id="IPR018305">
    <property type="entry name" value="Ribosomal_m50"/>
</dbReference>
<organism evidence="8 9">
    <name type="scientific">Echinococcus multilocularis</name>
    <name type="common">Fox tapeworm</name>
    <dbReference type="NCBI Taxonomy" id="6211"/>
    <lineage>
        <taxon>Eukaryota</taxon>
        <taxon>Metazoa</taxon>
        <taxon>Spiralia</taxon>
        <taxon>Lophotrochozoa</taxon>
        <taxon>Platyhelminthes</taxon>
        <taxon>Cestoda</taxon>
        <taxon>Eucestoda</taxon>
        <taxon>Cyclophyllidea</taxon>
        <taxon>Taeniidae</taxon>
        <taxon>Echinococcus</taxon>
    </lineage>
</organism>
<keyword evidence="3" id="KW-0689">Ribosomal protein</keyword>
<evidence type="ECO:0000256" key="3">
    <source>
        <dbReference type="ARBA" id="ARBA00022980"/>
    </source>
</evidence>
<dbReference type="OrthoDB" id="9939609at2759"/>
<evidence type="ECO:0000256" key="2">
    <source>
        <dbReference type="ARBA" id="ARBA00008860"/>
    </source>
</evidence>
<comment type="subcellular location">
    <subcellularLocation>
        <location evidence="1">Mitochondrion</location>
    </subcellularLocation>
</comment>
<accession>A0A068Y9L6</accession>